<sequence>MPIVDVFNASLIPFEVVDGQEAPADVPTPSDDLNKFSTSRLWLLLRLQISLLVNAAAKYPSPTTTTT</sequence>
<dbReference type="EMBL" id="PGCI01000058">
    <property type="protein sequence ID" value="PLW44366.1"/>
    <property type="molecule type" value="Genomic_DNA"/>
</dbReference>
<dbReference type="Proteomes" id="UP000235392">
    <property type="component" value="Unassembled WGS sequence"/>
</dbReference>
<comment type="caution">
    <text evidence="1">The sequence shown here is derived from an EMBL/GenBank/DDBJ whole genome shotgun (WGS) entry which is preliminary data.</text>
</comment>
<organism evidence="1 2">
    <name type="scientific">Puccinia coronata f. sp. avenae</name>
    <dbReference type="NCBI Taxonomy" id="200324"/>
    <lineage>
        <taxon>Eukaryota</taxon>
        <taxon>Fungi</taxon>
        <taxon>Dikarya</taxon>
        <taxon>Basidiomycota</taxon>
        <taxon>Pucciniomycotina</taxon>
        <taxon>Pucciniomycetes</taxon>
        <taxon>Pucciniales</taxon>
        <taxon>Pucciniaceae</taxon>
        <taxon>Puccinia</taxon>
    </lineage>
</organism>
<protein>
    <submittedName>
        <fullName evidence="1">Uncharacterized protein</fullName>
    </submittedName>
</protein>
<gene>
    <name evidence="1" type="ORF">PCASD_04458</name>
</gene>
<evidence type="ECO:0000313" key="2">
    <source>
        <dbReference type="Proteomes" id="UP000235392"/>
    </source>
</evidence>
<accession>A0A2N5V371</accession>
<reference evidence="1 2" key="1">
    <citation type="submission" date="2017-11" db="EMBL/GenBank/DDBJ databases">
        <title>De novo assembly and phasing of dikaryotic genomes from two isolates of Puccinia coronata f. sp. avenae, the causal agent of oat crown rust.</title>
        <authorList>
            <person name="Miller M.E."/>
            <person name="Zhang Y."/>
            <person name="Omidvar V."/>
            <person name="Sperschneider J."/>
            <person name="Schwessinger B."/>
            <person name="Raley C."/>
            <person name="Palmer J.M."/>
            <person name="Garnica D."/>
            <person name="Upadhyaya N."/>
            <person name="Rathjen J."/>
            <person name="Taylor J.M."/>
            <person name="Park R.F."/>
            <person name="Dodds P.N."/>
            <person name="Hirsch C.D."/>
            <person name="Kianian S.F."/>
            <person name="Figueroa M."/>
        </authorList>
    </citation>
    <scope>NUCLEOTIDE SEQUENCE [LARGE SCALE GENOMIC DNA]</scope>
    <source>
        <strain evidence="1">12SD80</strain>
    </source>
</reference>
<evidence type="ECO:0000313" key="1">
    <source>
        <dbReference type="EMBL" id="PLW44366.1"/>
    </source>
</evidence>
<dbReference type="AlphaFoldDB" id="A0A2N5V371"/>
<proteinExistence type="predicted"/>
<name>A0A2N5V371_9BASI</name>